<accession>A0A3B0YVH4</accession>
<evidence type="ECO:0008006" key="3">
    <source>
        <dbReference type="Google" id="ProtNLM"/>
    </source>
</evidence>
<dbReference type="EMBL" id="UOFP01000077">
    <property type="protein sequence ID" value="VAW85015.1"/>
    <property type="molecule type" value="Genomic_DNA"/>
</dbReference>
<comment type="similarity">
    <text evidence="1">Belongs to the phD/YefM antitoxin family.</text>
</comment>
<dbReference type="AlphaFoldDB" id="A0A3B0YVH4"/>
<name>A0A3B0YVH4_9ZZZZ</name>
<dbReference type="SUPFAM" id="SSF143120">
    <property type="entry name" value="YefM-like"/>
    <property type="match status" value="1"/>
</dbReference>
<gene>
    <name evidence="2" type="ORF">MNBD_GAMMA18-811</name>
</gene>
<sequence length="98" mass="11174">MAALLERKDQSISITDFVRTAKTAFERLTSGKQDRFVIMKNNTPSAVVLPVDIFESMQNEIEDLRLQAIAVERLSNFDTSQAMSHEDMLSRYSEKDDS</sequence>
<organism evidence="2">
    <name type="scientific">hydrothermal vent metagenome</name>
    <dbReference type="NCBI Taxonomy" id="652676"/>
    <lineage>
        <taxon>unclassified sequences</taxon>
        <taxon>metagenomes</taxon>
        <taxon>ecological metagenomes</taxon>
    </lineage>
</organism>
<evidence type="ECO:0000313" key="2">
    <source>
        <dbReference type="EMBL" id="VAW85015.1"/>
    </source>
</evidence>
<reference evidence="2" key="1">
    <citation type="submission" date="2018-06" db="EMBL/GenBank/DDBJ databases">
        <authorList>
            <person name="Zhirakovskaya E."/>
        </authorList>
    </citation>
    <scope>NUCLEOTIDE SEQUENCE</scope>
</reference>
<proteinExistence type="inferred from homology"/>
<evidence type="ECO:0000256" key="1">
    <source>
        <dbReference type="ARBA" id="ARBA00009981"/>
    </source>
</evidence>
<protein>
    <recommendedName>
        <fullName evidence="3">Antitoxin</fullName>
    </recommendedName>
</protein>
<dbReference type="InterPro" id="IPR036165">
    <property type="entry name" value="YefM-like_sf"/>
</dbReference>